<accession>A0A376ESX6</accession>
<dbReference type="AlphaFoldDB" id="A0A376ESX6"/>
<dbReference type="Gene3D" id="3.30.470.20">
    <property type="entry name" value="ATP-grasp fold, B domain"/>
    <property type="match status" value="1"/>
</dbReference>
<reference evidence="1 2" key="1">
    <citation type="submission" date="2018-06" db="EMBL/GenBank/DDBJ databases">
        <authorList>
            <consortium name="Pathogen Informatics"/>
            <person name="Doyle S."/>
        </authorList>
    </citation>
    <scope>NUCLEOTIDE SEQUENCE [LARGE SCALE GENOMIC DNA]</scope>
    <source>
        <strain evidence="1 2">NCTC13533</strain>
    </source>
</reference>
<gene>
    <name evidence="1" type="ORF">NCTC13533_05523</name>
</gene>
<protein>
    <submittedName>
        <fullName evidence="1">ATP-GRASP peptide maturase, grasp-with-spasm system</fullName>
    </submittedName>
</protein>
<evidence type="ECO:0000313" key="2">
    <source>
        <dbReference type="Proteomes" id="UP000255224"/>
    </source>
</evidence>
<evidence type="ECO:0000313" key="1">
    <source>
        <dbReference type="EMBL" id="STD14031.1"/>
    </source>
</evidence>
<organism evidence="1 2">
    <name type="scientific">Chryseobacterium carnipullorum</name>
    <dbReference type="NCBI Taxonomy" id="1124835"/>
    <lineage>
        <taxon>Bacteria</taxon>
        <taxon>Pseudomonadati</taxon>
        <taxon>Bacteroidota</taxon>
        <taxon>Flavobacteriia</taxon>
        <taxon>Flavobacteriales</taxon>
        <taxon>Weeksellaceae</taxon>
        <taxon>Chryseobacterium group</taxon>
        <taxon>Chryseobacterium</taxon>
    </lineage>
</organism>
<sequence length="81" mass="9423">MCPIETVPFKLPESIEKMIDTLMKRISLESGSIDLLYSTDNIFYFLEVNPVGQFDMVSFPCNYHLEKEIALHLSNDYETEK</sequence>
<proteinExistence type="predicted"/>
<dbReference type="SUPFAM" id="SSF56059">
    <property type="entry name" value="Glutathione synthetase ATP-binding domain-like"/>
    <property type="match status" value="1"/>
</dbReference>
<dbReference type="EMBL" id="UFVQ01000003">
    <property type="protein sequence ID" value="STD14031.1"/>
    <property type="molecule type" value="Genomic_DNA"/>
</dbReference>
<name>A0A376ESX6_CHRCU</name>
<dbReference type="Proteomes" id="UP000255224">
    <property type="component" value="Unassembled WGS sequence"/>
</dbReference>